<evidence type="ECO:0000256" key="5">
    <source>
        <dbReference type="ARBA" id="ARBA00022723"/>
    </source>
</evidence>
<feature type="domain" description="Poly A polymerase head" evidence="9">
    <location>
        <begin position="29"/>
        <end position="150"/>
    </location>
</feature>
<dbReference type="PANTHER" id="PTHR46173:SF1">
    <property type="entry name" value="CCA TRNA NUCLEOTIDYLTRANSFERASE 1, MITOCHONDRIAL"/>
    <property type="match status" value="1"/>
</dbReference>
<keyword evidence="8" id="KW-0694">RNA-binding</keyword>
<sequence>MNTITADWLTDPAAQSVFAMFDAAGHQAFAVGGCVRNSLLGVAVDDVDISTDATPDQTIALAERAGIKAVPTGIDHGTVTLVVDRATFEVTTFRADVETDGRHAIVRFSKDVADDAVRRDFTVNALYCDAQGKVIDPLGGLPDLKARRIRFIQDPDKRIREDYLRILRFFRFSAFYADPDAGFEANTLAAIAANLDGLETLSRERVGTEMKKLLCAADPSQAVAVMEQTGVLMRVCPGSSAKALPPLVHLEQGLGIVPDAIRRLVSLGISDAADLRLSKAEQRRITTLQEIVARPDSARDLGYWYGEDMAVDGCLLRAAMLEQALSPDVIAEIRTGAEQKFPISAKDLQPDYSGPSLGQRLRSLERTWVKSKFQLTRQELLDHPEIE</sequence>
<keyword evidence="7" id="KW-0460">Magnesium</keyword>
<evidence type="ECO:0000256" key="2">
    <source>
        <dbReference type="ARBA" id="ARBA00022679"/>
    </source>
</evidence>
<reference evidence="11 12" key="1">
    <citation type="submission" date="2016-10" db="EMBL/GenBank/DDBJ databases">
        <authorList>
            <person name="de Groot N.N."/>
        </authorList>
    </citation>
    <scope>NUCLEOTIDE SEQUENCE [LARGE SCALE GENOMIC DNA]</scope>
    <source>
        <strain evidence="11 12">DSM 26915</strain>
    </source>
</reference>
<dbReference type="AlphaFoldDB" id="A0A1H5Z257"/>
<dbReference type="PANTHER" id="PTHR46173">
    <property type="entry name" value="CCA TRNA NUCLEOTIDYLTRANSFERASE 1, MITOCHONDRIAL"/>
    <property type="match status" value="1"/>
</dbReference>
<evidence type="ECO:0000259" key="9">
    <source>
        <dbReference type="Pfam" id="PF01743"/>
    </source>
</evidence>
<dbReference type="InterPro" id="IPR043519">
    <property type="entry name" value="NT_sf"/>
</dbReference>
<dbReference type="SUPFAM" id="SSF81301">
    <property type="entry name" value="Nucleotidyltransferase"/>
    <property type="match status" value="1"/>
</dbReference>
<dbReference type="GO" id="GO:0000049">
    <property type="term" value="F:tRNA binding"/>
    <property type="evidence" value="ECO:0007669"/>
    <property type="project" value="TreeGrafter"/>
</dbReference>
<dbReference type="InterPro" id="IPR002646">
    <property type="entry name" value="PolA_pol_head_dom"/>
</dbReference>
<evidence type="ECO:0000256" key="3">
    <source>
        <dbReference type="ARBA" id="ARBA00022694"/>
    </source>
</evidence>
<comment type="cofactor">
    <cofactor evidence="1">
        <name>Mg(2+)</name>
        <dbReference type="ChEBI" id="CHEBI:18420"/>
    </cofactor>
</comment>
<comment type="similarity">
    <text evidence="8">Belongs to the tRNA nucleotidyltransferase/poly(A) polymerase family.</text>
</comment>
<dbReference type="GO" id="GO:0000166">
    <property type="term" value="F:nucleotide binding"/>
    <property type="evidence" value="ECO:0007669"/>
    <property type="project" value="UniProtKB-KW"/>
</dbReference>
<accession>A0A1H5Z257</accession>
<evidence type="ECO:0000256" key="8">
    <source>
        <dbReference type="RuleBase" id="RU003953"/>
    </source>
</evidence>
<dbReference type="SUPFAM" id="SSF81891">
    <property type="entry name" value="Poly A polymerase C-terminal region-like"/>
    <property type="match status" value="1"/>
</dbReference>
<dbReference type="GO" id="GO:0046872">
    <property type="term" value="F:metal ion binding"/>
    <property type="evidence" value="ECO:0007669"/>
    <property type="project" value="UniProtKB-KW"/>
</dbReference>
<evidence type="ECO:0000313" key="12">
    <source>
        <dbReference type="Proteomes" id="UP000236752"/>
    </source>
</evidence>
<organism evidence="11 12">
    <name type="scientific">Thalassococcus halodurans</name>
    <dbReference type="NCBI Taxonomy" id="373675"/>
    <lineage>
        <taxon>Bacteria</taxon>
        <taxon>Pseudomonadati</taxon>
        <taxon>Pseudomonadota</taxon>
        <taxon>Alphaproteobacteria</taxon>
        <taxon>Rhodobacterales</taxon>
        <taxon>Roseobacteraceae</taxon>
        <taxon>Thalassococcus</taxon>
    </lineage>
</organism>
<dbReference type="EMBL" id="FNUZ01000003">
    <property type="protein sequence ID" value="SEG30583.1"/>
    <property type="molecule type" value="Genomic_DNA"/>
</dbReference>
<keyword evidence="3" id="KW-0819">tRNA processing</keyword>
<evidence type="ECO:0000313" key="11">
    <source>
        <dbReference type="EMBL" id="SEG30583.1"/>
    </source>
</evidence>
<dbReference type="GO" id="GO:0016779">
    <property type="term" value="F:nucleotidyltransferase activity"/>
    <property type="evidence" value="ECO:0007669"/>
    <property type="project" value="UniProtKB-KW"/>
</dbReference>
<dbReference type="Gene3D" id="1.10.3090.10">
    <property type="entry name" value="cca-adding enzyme, domain 2"/>
    <property type="match status" value="1"/>
</dbReference>
<name>A0A1H5Z257_9RHOB</name>
<protein>
    <submittedName>
        <fullName evidence="11">Poly(A) polymerase</fullName>
    </submittedName>
</protein>
<feature type="domain" description="tRNA nucleotidyltransferase/poly(A) polymerase RNA and SrmB- binding" evidence="10">
    <location>
        <begin position="184"/>
        <end position="238"/>
    </location>
</feature>
<dbReference type="Proteomes" id="UP000236752">
    <property type="component" value="Unassembled WGS sequence"/>
</dbReference>
<dbReference type="Pfam" id="PF12627">
    <property type="entry name" value="PolyA_pol_RNAbd"/>
    <property type="match status" value="1"/>
</dbReference>
<dbReference type="Gene3D" id="3.30.460.10">
    <property type="entry name" value="Beta Polymerase, domain 2"/>
    <property type="match status" value="1"/>
</dbReference>
<evidence type="ECO:0000256" key="4">
    <source>
        <dbReference type="ARBA" id="ARBA00022695"/>
    </source>
</evidence>
<evidence type="ECO:0000256" key="1">
    <source>
        <dbReference type="ARBA" id="ARBA00001946"/>
    </source>
</evidence>
<keyword evidence="5" id="KW-0479">Metal-binding</keyword>
<dbReference type="GO" id="GO:0008033">
    <property type="term" value="P:tRNA processing"/>
    <property type="evidence" value="ECO:0007669"/>
    <property type="project" value="UniProtKB-KW"/>
</dbReference>
<dbReference type="InterPro" id="IPR050264">
    <property type="entry name" value="Bact_CCA-adding_enz_type3_sf"/>
</dbReference>
<dbReference type="RefSeq" id="WP_103910701.1">
    <property type="nucleotide sequence ID" value="NZ_FNUZ01000003.1"/>
</dbReference>
<keyword evidence="2 8" id="KW-0808">Transferase</keyword>
<gene>
    <name evidence="11" type="ORF">SAMN04488045_2388</name>
</gene>
<evidence type="ECO:0000256" key="6">
    <source>
        <dbReference type="ARBA" id="ARBA00022741"/>
    </source>
</evidence>
<evidence type="ECO:0000256" key="7">
    <source>
        <dbReference type="ARBA" id="ARBA00022842"/>
    </source>
</evidence>
<keyword evidence="6" id="KW-0547">Nucleotide-binding</keyword>
<evidence type="ECO:0000259" key="10">
    <source>
        <dbReference type="Pfam" id="PF12627"/>
    </source>
</evidence>
<dbReference type="InterPro" id="IPR032828">
    <property type="entry name" value="PolyA_RNA-bd"/>
</dbReference>
<dbReference type="OrthoDB" id="9805698at2"/>
<proteinExistence type="inferred from homology"/>
<dbReference type="CDD" id="cd05398">
    <property type="entry name" value="NT_ClassII-CCAase"/>
    <property type="match status" value="1"/>
</dbReference>
<dbReference type="Pfam" id="PF01743">
    <property type="entry name" value="PolyA_pol"/>
    <property type="match status" value="1"/>
</dbReference>
<keyword evidence="12" id="KW-1185">Reference proteome</keyword>
<keyword evidence="4" id="KW-0548">Nucleotidyltransferase</keyword>